<dbReference type="SMART" id="SM00345">
    <property type="entry name" value="HTH_GNTR"/>
    <property type="match status" value="1"/>
</dbReference>
<dbReference type="Gene3D" id="1.10.10.10">
    <property type="entry name" value="Winged helix-like DNA-binding domain superfamily/Winged helix DNA-binding domain"/>
    <property type="match status" value="1"/>
</dbReference>
<comment type="caution">
    <text evidence="5">The sequence shown here is derived from an EMBL/GenBank/DDBJ whole genome shotgun (WGS) entry which is preliminary data.</text>
</comment>
<dbReference type="EMBL" id="JBHTCO010000004">
    <property type="protein sequence ID" value="MFC7392225.1"/>
    <property type="molecule type" value="Genomic_DNA"/>
</dbReference>
<feature type="domain" description="HTH gntR-type" evidence="4">
    <location>
        <begin position="9"/>
        <end position="76"/>
    </location>
</feature>
<reference evidence="6" key="1">
    <citation type="journal article" date="2019" name="Int. J. Syst. Evol. Microbiol.">
        <title>The Global Catalogue of Microorganisms (GCM) 10K type strain sequencing project: providing services to taxonomists for standard genome sequencing and annotation.</title>
        <authorList>
            <consortium name="The Broad Institute Genomics Platform"/>
            <consortium name="The Broad Institute Genome Sequencing Center for Infectious Disease"/>
            <person name="Wu L."/>
            <person name="Ma J."/>
        </authorList>
    </citation>
    <scope>NUCLEOTIDE SEQUENCE [LARGE SCALE GENOMIC DNA]</scope>
    <source>
        <strain evidence="6">CGMCC 1.16305</strain>
    </source>
</reference>
<evidence type="ECO:0000256" key="1">
    <source>
        <dbReference type="ARBA" id="ARBA00023015"/>
    </source>
</evidence>
<evidence type="ECO:0000259" key="4">
    <source>
        <dbReference type="PROSITE" id="PS50949"/>
    </source>
</evidence>
<dbReference type="CDD" id="cd07377">
    <property type="entry name" value="WHTH_GntR"/>
    <property type="match status" value="1"/>
</dbReference>
<protein>
    <submittedName>
        <fullName evidence="5">GntR family transcriptional regulator</fullName>
    </submittedName>
</protein>
<sequence length="216" mass="24890">MTHIDLNKNSLSNQIAERITEQIITGELKPGDKLVENSYADEFGISRAPIREAFLQLTVDGLVEKIPRKGTIVKEYTELEIYDLLKIRMNLESLAVERISEQGVNMAVIHKMEELLEEMKNEKETSRYARLNQSFHQAIIEMSQSKIINDMYSRLGLPLLSIQHVSFSREGNIEKSIKEHSLMISYLKNCQMKELANLLYKHNNDVLIGIKKKLQS</sequence>
<dbReference type="Pfam" id="PF00392">
    <property type="entry name" value="GntR"/>
    <property type="match status" value="1"/>
</dbReference>
<dbReference type="InterPro" id="IPR036388">
    <property type="entry name" value="WH-like_DNA-bd_sf"/>
</dbReference>
<keyword evidence="6" id="KW-1185">Reference proteome</keyword>
<keyword evidence="1" id="KW-0805">Transcription regulation</keyword>
<evidence type="ECO:0000256" key="3">
    <source>
        <dbReference type="ARBA" id="ARBA00023163"/>
    </source>
</evidence>
<gene>
    <name evidence="5" type="ORF">ACFQRG_04450</name>
</gene>
<keyword evidence="2" id="KW-0238">DNA-binding</keyword>
<dbReference type="PANTHER" id="PTHR43537:SF24">
    <property type="entry name" value="GLUCONATE OPERON TRANSCRIPTIONAL REPRESSOR"/>
    <property type="match status" value="1"/>
</dbReference>
<dbReference type="InterPro" id="IPR036390">
    <property type="entry name" value="WH_DNA-bd_sf"/>
</dbReference>
<dbReference type="PANTHER" id="PTHR43537">
    <property type="entry name" value="TRANSCRIPTIONAL REGULATOR, GNTR FAMILY"/>
    <property type="match status" value="1"/>
</dbReference>
<dbReference type="PROSITE" id="PS50949">
    <property type="entry name" value="HTH_GNTR"/>
    <property type="match status" value="1"/>
</dbReference>
<organism evidence="5 6">
    <name type="scientific">Scopulibacillus cellulosilyticus</name>
    <dbReference type="NCBI Taxonomy" id="2665665"/>
    <lineage>
        <taxon>Bacteria</taxon>
        <taxon>Bacillati</taxon>
        <taxon>Bacillota</taxon>
        <taxon>Bacilli</taxon>
        <taxon>Bacillales</taxon>
        <taxon>Sporolactobacillaceae</taxon>
        <taxon>Scopulibacillus</taxon>
    </lineage>
</organism>
<dbReference type="SUPFAM" id="SSF46785">
    <property type="entry name" value="Winged helix' DNA-binding domain"/>
    <property type="match status" value="1"/>
</dbReference>
<dbReference type="InterPro" id="IPR011711">
    <property type="entry name" value="GntR_C"/>
</dbReference>
<name>A0ABW2PV97_9BACL</name>
<dbReference type="InterPro" id="IPR000524">
    <property type="entry name" value="Tscrpt_reg_HTH_GntR"/>
</dbReference>
<dbReference type="SMART" id="SM00895">
    <property type="entry name" value="FCD"/>
    <property type="match status" value="1"/>
</dbReference>
<evidence type="ECO:0000313" key="6">
    <source>
        <dbReference type="Proteomes" id="UP001596505"/>
    </source>
</evidence>
<dbReference type="Pfam" id="PF07729">
    <property type="entry name" value="FCD"/>
    <property type="match status" value="1"/>
</dbReference>
<accession>A0ABW2PV97</accession>
<dbReference type="InterPro" id="IPR008920">
    <property type="entry name" value="TF_FadR/GntR_C"/>
</dbReference>
<evidence type="ECO:0000313" key="5">
    <source>
        <dbReference type="EMBL" id="MFC7392225.1"/>
    </source>
</evidence>
<dbReference type="Gene3D" id="1.20.120.530">
    <property type="entry name" value="GntR ligand-binding domain-like"/>
    <property type="match status" value="1"/>
</dbReference>
<dbReference type="RefSeq" id="WP_380964097.1">
    <property type="nucleotide sequence ID" value="NZ_JBHTCO010000004.1"/>
</dbReference>
<dbReference type="Proteomes" id="UP001596505">
    <property type="component" value="Unassembled WGS sequence"/>
</dbReference>
<evidence type="ECO:0000256" key="2">
    <source>
        <dbReference type="ARBA" id="ARBA00023125"/>
    </source>
</evidence>
<dbReference type="SUPFAM" id="SSF48008">
    <property type="entry name" value="GntR ligand-binding domain-like"/>
    <property type="match status" value="1"/>
</dbReference>
<proteinExistence type="predicted"/>
<keyword evidence="3" id="KW-0804">Transcription</keyword>